<evidence type="ECO:0000256" key="1">
    <source>
        <dbReference type="ARBA" id="ARBA00004141"/>
    </source>
</evidence>
<keyword evidence="5 9" id="KW-0812">Transmembrane</keyword>
<dbReference type="EMBL" id="JAEHOC010000013">
    <property type="protein sequence ID" value="KAG2436275.1"/>
    <property type="molecule type" value="Genomic_DNA"/>
</dbReference>
<keyword evidence="4" id="KW-0337">GPI-anchor biosynthesis</keyword>
<feature type="transmembrane region" description="Helical" evidence="9">
    <location>
        <begin position="286"/>
        <end position="304"/>
    </location>
</feature>
<accession>A0A835TCD3</accession>
<dbReference type="GO" id="GO:0000506">
    <property type="term" value="C:glycosylphosphatidylinositol-N-acetylglucosaminyltransferase (GPI-GnT) complex"/>
    <property type="evidence" value="ECO:0007669"/>
    <property type="project" value="TreeGrafter"/>
</dbReference>
<dbReference type="AlphaFoldDB" id="A0A835TCD3"/>
<comment type="caution">
    <text evidence="10">The sequence shown here is derived from an EMBL/GenBank/DDBJ whole genome shotgun (WGS) entry which is preliminary data.</text>
</comment>
<feature type="transmembrane region" description="Helical" evidence="9">
    <location>
        <begin position="110"/>
        <end position="132"/>
    </location>
</feature>
<dbReference type="PANTHER" id="PTHR12982:SF0">
    <property type="entry name" value="PHOSPHATIDYLINOSITOL N-ACETYLGLUCOSAMINYLTRANSFERASE SUBUNIT C"/>
    <property type="match status" value="1"/>
</dbReference>
<evidence type="ECO:0000256" key="8">
    <source>
        <dbReference type="SAM" id="MobiDB-lite"/>
    </source>
</evidence>
<keyword evidence="7 9" id="KW-0472">Membrane</keyword>
<evidence type="ECO:0000313" key="10">
    <source>
        <dbReference type="EMBL" id="KAG2436275.1"/>
    </source>
</evidence>
<dbReference type="Pfam" id="PF06432">
    <property type="entry name" value="GPI2"/>
    <property type="match status" value="1"/>
</dbReference>
<name>A0A835TCD3_CHLIN</name>
<feature type="transmembrane region" description="Helical" evidence="9">
    <location>
        <begin position="144"/>
        <end position="167"/>
    </location>
</feature>
<protein>
    <recommendedName>
        <fullName evidence="12">Phosphatidylinositol N-acetylglucosaminyltransferase</fullName>
    </recommendedName>
</protein>
<feature type="transmembrane region" description="Helical" evidence="9">
    <location>
        <begin position="310"/>
        <end position="328"/>
    </location>
</feature>
<evidence type="ECO:0000256" key="9">
    <source>
        <dbReference type="SAM" id="Phobius"/>
    </source>
</evidence>
<comment type="subcellular location">
    <subcellularLocation>
        <location evidence="1">Membrane</location>
        <topology evidence="1">Multi-pass membrane protein</topology>
    </subcellularLocation>
</comment>
<evidence type="ECO:0000256" key="6">
    <source>
        <dbReference type="ARBA" id="ARBA00022989"/>
    </source>
</evidence>
<evidence type="ECO:0000256" key="3">
    <source>
        <dbReference type="ARBA" id="ARBA00008321"/>
    </source>
</evidence>
<evidence type="ECO:0008006" key="12">
    <source>
        <dbReference type="Google" id="ProtNLM"/>
    </source>
</evidence>
<organism evidence="10 11">
    <name type="scientific">Chlamydomonas incerta</name>
    <dbReference type="NCBI Taxonomy" id="51695"/>
    <lineage>
        <taxon>Eukaryota</taxon>
        <taxon>Viridiplantae</taxon>
        <taxon>Chlorophyta</taxon>
        <taxon>core chlorophytes</taxon>
        <taxon>Chlorophyceae</taxon>
        <taxon>CS clade</taxon>
        <taxon>Chlamydomonadales</taxon>
        <taxon>Chlamydomonadaceae</taxon>
        <taxon>Chlamydomonas</taxon>
    </lineage>
</organism>
<feature type="transmembrane region" description="Helical" evidence="9">
    <location>
        <begin position="231"/>
        <end position="251"/>
    </location>
</feature>
<keyword evidence="6 9" id="KW-1133">Transmembrane helix</keyword>
<evidence type="ECO:0000256" key="2">
    <source>
        <dbReference type="ARBA" id="ARBA00004687"/>
    </source>
</evidence>
<proteinExistence type="inferred from homology"/>
<dbReference type="InterPro" id="IPR009450">
    <property type="entry name" value="Plno_GlcNAc_GPI2"/>
</dbReference>
<comment type="pathway">
    <text evidence="2">Glycolipid biosynthesis; glycosylphosphatidylinositol-anchor biosynthesis.</text>
</comment>
<dbReference type="OrthoDB" id="196709at2759"/>
<feature type="compositionally biased region" description="Basic residues" evidence="8">
    <location>
        <begin position="1"/>
        <end position="10"/>
    </location>
</feature>
<dbReference type="UniPathway" id="UPA00196"/>
<keyword evidence="11" id="KW-1185">Reference proteome</keyword>
<evidence type="ECO:0000256" key="7">
    <source>
        <dbReference type="ARBA" id="ARBA00023136"/>
    </source>
</evidence>
<dbReference type="PANTHER" id="PTHR12982">
    <property type="entry name" value="PHOSPHATIDYLINOSITOL GLYCAN, CLASS C"/>
    <property type="match status" value="1"/>
</dbReference>
<evidence type="ECO:0000256" key="4">
    <source>
        <dbReference type="ARBA" id="ARBA00022502"/>
    </source>
</evidence>
<gene>
    <name evidence="10" type="ORF">HXX76_006586</name>
</gene>
<reference evidence="10" key="1">
    <citation type="journal article" date="2020" name="bioRxiv">
        <title>Comparative genomics of Chlamydomonas.</title>
        <authorList>
            <person name="Craig R.J."/>
            <person name="Hasan A.R."/>
            <person name="Ness R.W."/>
            <person name="Keightley P.D."/>
        </authorList>
    </citation>
    <scope>NUCLEOTIDE SEQUENCE</scope>
    <source>
        <strain evidence="10">SAG 7.73</strain>
    </source>
</reference>
<feature type="transmembrane region" description="Helical" evidence="9">
    <location>
        <begin position="179"/>
        <end position="198"/>
    </location>
</feature>
<dbReference type="GO" id="GO:0006506">
    <property type="term" value="P:GPI anchor biosynthetic process"/>
    <property type="evidence" value="ECO:0007669"/>
    <property type="project" value="UniProtKB-UniPathway"/>
</dbReference>
<evidence type="ECO:0000256" key="5">
    <source>
        <dbReference type="ARBA" id="ARBA00022692"/>
    </source>
</evidence>
<feature type="region of interest" description="Disordered" evidence="8">
    <location>
        <begin position="1"/>
        <end position="53"/>
    </location>
</feature>
<feature type="compositionally biased region" description="Low complexity" evidence="8">
    <location>
        <begin position="12"/>
        <end position="21"/>
    </location>
</feature>
<dbReference type="Proteomes" id="UP000650467">
    <property type="component" value="Unassembled WGS sequence"/>
</dbReference>
<evidence type="ECO:0000313" key="11">
    <source>
        <dbReference type="Proteomes" id="UP000650467"/>
    </source>
</evidence>
<sequence length="381" mass="38879">MARLRSRRGRPAGAFDSAADSGGNGAAQSEPLRSGTAAAGQDPPSQQQGRANPVAAIAAAADSLPAEGSAPRWEKVLWKRQPFPDNYVDHTFLQHLVVNDAVPRRRYWPVVLASTAVTQQMSCVVAAAAVPLHLHAGRAGPMQLLAACGVLLLLGYTTCAVLGGQLLGGSMARGVRQCVLLLGGVYGLAPLLHSLTATVSTDSVVALAAGLAAAHLGLCDYSFVNSVTDKMTGALSLAAAVLAAVLVAGRMRTELETFAVVLLALELFLLSPYARRHVRRASVPAHLLLTAAMAAAATALLFPASPAGSGAFAGSVLVVTLVCPAALVRGQVFKAKISGPWDEAAPHIPRELMPRKAEAVGGAAAALPGVGASGPMGAARL</sequence>
<comment type="similarity">
    <text evidence="3">Belongs to the PIGC family.</text>
</comment>